<comment type="caution">
    <text evidence="6">The sequence shown here is derived from an EMBL/GenBank/DDBJ whole genome shotgun (WGS) entry which is preliminary data.</text>
</comment>
<dbReference type="PANTHER" id="PTHR37481">
    <property type="entry name" value="LIPOPOLYSACCHARIDE EXPORT SYSTEM PROTEIN LPTC"/>
    <property type="match status" value="1"/>
</dbReference>
<proteinExistence type="predicted"/>
<dbReference type="PANTHER" id="PTHR37481:SF1">
    <property type="entry name" value="LIPOPOLYSACCHARIDE EXPORT SYSTEM PROTEIN LPTC"/>
    <property type="match status" value="1"/>
</dbReference>
<keyword evidence="3" id="KW-0812">Transmembrane</keyword>
<evidence type="ECO:0000313" key="7">
    <source>
        <dbReference type="Proteomes" id="UP000708576"/>
    </source>
</evidence>
<evidence type="ECO:0000256" key="4">
    <source>
        <dbReference type="ARBA" id="ARBA00022989"/>
    </source>
</evidence>
<protein>
    <submittedName>
        <fullName evidence="6">LPS export ABC transporter periplasmic protein LptC</fullName>
    </submittedName>
</protein>
<evidence type="ECO:0000256" key="1">
    <source>
        <dbReference type="ARBA" id="ARBA00022475"/>
    </source>
</evidence>
<dbReference type="InterPro" id="IPR026265">
    <property type="entry name" value="LptC"/>
</dbReference>
<evidence type="ECO:0000256" key="5">
    <source>
        <dbReference type="ARBA" id="ARBA00023136"/>
    </source>
</evidence>
<gene>
    <name evidence="6" type="primary">lptC</name>
    <name evidence="6" type="ORF">KEM10_18730</name>
</gene>
<dbReference type="EMBL" id="JAGUCO010000021">
    <property type="protein sequence ID" value="MBS2100327.1"/>
    <property type="molecule type" value="Genomic_DNA"/>
</dbReference>
<dbReference type="PROSITE" id="PS51257">
    <property type="entry name" value="PROKAR_LIPOPROTEIN"/>
    <property type="match status" value="1"/>
</dbReference>
<keyword evidence="5" id="KW-0472">Membrane</keyword>
<dbReference type="Gene3D" id="2.60.450.10">
    <property type="entry name" value="Lipopolysaccharide (LPS) transport protein A like domain"/>
    <property type="match status" value="1"/>
</dbReference>
<evidence type="ECO:0000256" key="3">
    <source>
        <dbReference type="ARBA" id="ARBA00022692"/>
    </source>
</evidence>
<organism evidence="6 7">
    <name type="scientific">Carboxylicivirga linearis</name>
    <dbReference type="NCBI Taxonomy" id="1628157"/>
    <lineage>
        <taxon>Bacteria</taxon>
        <taxon>Pseudomonadati</taxon>
        <taxon>Bacteroidota</taxon>
        <taxon>Bacteroidia</taxon>
        <taxon>Marinilabiliales</taxon>
        <taxon>Marinilabiliaceae</taxon>
        <taxon>Carboxylicivirga</taxon>
    </lineage>
</organism>
<dbReference type="NCBIfam" id="TIGR04409">
    <property type="entry name" value="LptC_YrbK"/>
    <property type="match status" value="1"/>
</dbReference>
<dbReference type="InterPro" id="IPR052363">
    <property type="entry name" value="LPS_export_LptC"/>
</dbReference>
<keyword evidence="4" id="KW-1133">Transmembrane helix</keyword>
<evidence type="ECO:0000256" key="2">
    <source>
        <dbReference type="ARBA" id="ARBA00022519"/>
    </source>
</evidence>
<evidence type="ECO:0000313" key="6">
    <source>
        <dbReference type="EMBL" id="MBS2100327.1"/>
    </source>
</evidence>
<sequence>MIPFIKNSIQNIYSASSIVLLAVCVFMYSCTANKPEEIHEISNREELPTLMYRNLESVITDSGRVERRLLTPELKHFTYPKEEARMEFPEGLNFITYKPNGVVRGQIKCKHAIYHEKEDLWELNNDVEAVSEKNEILNTEQLFWDMKKEIIYSDKFVKITSEDDVIMGVGFDSDQNMDNWEIRDVSGEMEFEDDGSN</sequence>
<dbReference type="InterPro" id="IPR010664">
    <property type="entry name" value="LipoPS_assembly_LptC-rel"/>
</dbReference>
<dbReference type="Proteomes" id="UP000708576">
    <property type="component" value="Unassembled WGS sequence"/>
</dbReference>
<name>A0ABS5JZJ9_9BACT</name>
<keyword evidence="2" id="KW-0997">Cell inner membrane</keyword>
<dbReference type="RefSeq" id="WP_212217952.1">
    <property type="nucleotide sequence ID" value="NZ_JAGUCO010000021.1"/>
</dbReference>
<keyword evidence="1" id="KW-1003">Cell membrane</keyword>
<dbReference type="Pfam" id="PF06835">
    <property type="entry name" value="LptC"/>
    <property type="match status" value="1"/>
</dbReference>
<keyword evidence="7" id="KW-1185">Reference proteome</keyword>
<accession>A0ABS5JZJ9</accession>
<reference evidence="6 7" key="1">
    <citation type="journal article" date="2015" name="Int. J. Syst. Evol. Microbiol.">
        <title>Carboxylicivirga linearis sp. nov., isolated from a sea cucumber culture pond.</title>
        <authorList>
            <person name="Wang F.Q."/>
            <person name="Zhou Y.X."/>
            <person name="Lin X.Z."/>
            <person name="Chen G.J."/>
            <person name="Du Z.J."/>
        </authorList>
    </citation>
    <scope>NUCLEOTIDE SEQUENCE [LARGE SCALE GENOMIC DNA]</scope>
    <source>
        <strain evidence="6 7">FB218</strain>
    </source>
</reference>